<evidence type="ECO:0000313" key="2">
    <source>
        <dbReference type="EMBL" id="KDR65530.1"/>
    </source>
</evidence>
<accession>A0A067S3Y0</accession>
<organism evidence="2 3">
    <name type="scientific">Galerina marginata (strain CBS 339.88)</name>
    <dbReference type="NCBI Taxonomy" id="685588"/>
    <lineage>
        <taxon>Eukaryota</taxon>
        <taxon>Fungi</taxon>
        <taxon>Dikarya</taxon>
        <taxon>Basidiomycota</taxon>
        <taxon>Agaricomycotina</taxon>
        <taxon>Agaricomycetes</taxon>
        <taxon>Agaricomycetidae</taxon>
        <taxon>Agaricales</taxon>
        <taxon>Agaricineae</taxon>
        <taxon>Strophariaceae</taxon>
        <taxon>Galerina</taxon>
    </lineage>
</organism>
<evidence type="ECO:0000256" key="1">
    <source>
        <dbReference type="SAM" id="MobiDB-lite"/>
    </source>
</evidence>
<protein>
    <submittedName>
        <fullName evidence="2">Uncharacterized protein</fullName>
    </submittedName>
</protein>
<keyword evidence="3" id="KW-1185">Reference proteome</keyword>
<reference evidence="3" key="1">
    <citation type="journal article" date="2014" name="Proc. Natl. Acad. Sci. U.S.A.">
        <title>Extensive sampling of basidiomycete genomes demonstrates inadequacy of the white-rot/brown-rot paradigm for wood decay fungi.</title>
        <authorList>
            <person name="Riley R."/>
            <person name="Salamov A.A."/>
            <person name="Brown D.W."/>
            <person name="Nagy L.G."/>
            <person name="Floudas D."/>
            <person name="Held B.W."/>
            <person name="Levasseur A."/>
            <person name="Lombard V."/>
            <person name="Morin E."/>
            <person name="Otillar R."/>
            <person name="Lindquist E.A."/>
            <person name="Sun H."/>
            <person name="LaButti K.M."/>
            <person name="Schmutz J."/>
            <person name="Jabbour D."/>
            <person name="Luo H."/>
            <person name="Baker S.E."/>
            <person name="Pisabarro A.G."/>
            <person name="Walton J.D."/>
            <person name="Blanchette R.A."/>
            <person name="Henrissat B."/>
            <person name="Martin F."/>
            <person name="Cullen D."/>
            <person name="Hibbett D.S."/>
            <person name="Grigoriev I.V."/>
        </authorList>
    </citation>
    <scope>NUCLEOTIDE SEQUENCE [LARGE SCALE GENOMIC DNA]</scope>
    <source>
        <strain evidence="3">CBS 339.88</strain>
    </source>
</reference>
<dbReference type="OrthoDB" id="3268696at2759"/>
<proteinExistence type="predicted"/>
<feature type="non-terminal residue" evidence="2">
    <location>
        <position position="721"/>
    </location>
</feature>
<name>A0A067S3Y0_GALM3</name>
<dbReference type="Proteomes" id="UP000027222">
    <property type="component" value="Unassembled WGS sequence"/>
</dbReference>
<dbReference type="EMBL" id="KL142443">
    <property type="protein sequence ID" value="KDR65530.1"/>
    <property type="molecule type" value="Genomic_DNA"/>
</dbReference>
<feature type="region of interest" description="Disordered" evidence="1">
    <location>
        <begin position="376"/>
        <end position="398"/>
    </location>
</feature>
<feature type="non-terminal residue" evidence="2">
    <location>
        <position position="1"/>
    </location>
</feature>
<dbReference type="HOGENOM" id="CLU_008417_0_0_1"/>
<evidence type="ECO:0000313" key="3">
    <source>
        <dbReference type="Proteomes" id="UP000027222"/>
    </source>
</evidence>
<dbReference type="AlphaFoldDB" id="A0A067S3Y0"/>
<gene>
    <name evidence="2" type="ORF">GALMADRAFT_23072</name>
</gene>
<sequence>LDHSSGHAFLSPAGDIFYSPNSSRTVEVPVVPGASEEYLFHLPKLRFDTFLSPRWWTKPYHYLSFVPLRPSFDGLEGALVTIAHLLHVGSRLRARAALNPIPPSLLGFKKSFKSLRAARLRVAASRDWFLMWMTLISSKIADIETRTEVDNCKDWFSILAAGGLPQAWLSSLQSSIVCDFSSFCPRVGTFLNILHPQPDQPPVEWFYYWNISVWYYWGSGNPKLGHLQPPAHILQAATTFISKAPSSSSLPAVPPTSHSPTSYPPPPTKNAYLASKPWEAFFTAREKHNAQLLVDETPQKRQIRLSREINPPTTSADVFTWDWSEGGTMELVRRRVLKDDREDVLGNYTGGDRIYDSFSNVWDVCEYFGDADPRYEETSIHDHDDEDDLEPPVDPSTAQKECQAYVDERISHNLTCHSYATHVAPSRLTSEVSLVLPIGELDVYDHLALRFGFVGPIPIPLNDSAAINLSDWDECLNDCLFLLDNAILHEKSAWHIAVTTSANALYVLRKLLSCQQPLSAVIVAQLLADEGIPFHTLLELHSLPLTMSLNSIETKIPRRVAGHRFGPADYASYIAHRGHLLATPRGRAALLHGGIVTRLAREHMGIESASFGPSSAVTIHRLGYSFTATSNITYWDDALTQQELEVICGLHYCFTGNGDQIAMLSWWPLPAHWNNKNNSYNWGHWTEMDETWYQDRLKYIQDGDKKYGVPLNPTEWRSKLK</sequence>